<dbReference type="Proteomes" id="UP000316304">
    <property type="component" value="Unassembled WGS sequence"/>
</dbReference>
<keyword evidence="2" id="KW-1185">Reference proteome</keyword>
<dbReference type="EMBL" id="SJPT01000009">
    <property type="protein sequence ID" value="TWU20120.1"/>
    <property type="molecule type" value="Genomic_DNA"/>
</dbReference>
<evidence type="ECO:0000313" key="2">
    <source>
        <dbReference type="Proteomes" id="UP000316304"/>
    </source>
</evidence>
<name>A0A5C6C650_9BACT</name>
<accession>A0A5C6C650</accession>
<reference evidence="1 2" key="1">
    <citation type="submission" date="2019-02" db="EMBL/GenBank/DDBJ databases">
        <title>Deep-cultivation of Planctomycetes and their phenomic and genomic characterization uncovers novel biology.</title>
        <authorList>
            <person name="Wiegand S."/>
            <person name="Jogler M."/>
            <person name="Boedeker C."/>
            <person name="Pinto D."/>
            <person name="Vollmers J."/>
            <person name="Rivas-Marin E."/>
            <person name="Kohn T."/>
            <person name="Peeters S.H."/>
            <person name="Heuer A."/>
            <person name="Rast P."/>
            <person name="Oberbeckmann S."/>
            <person name="Bunk B."/>
            <person name="Jeske O."/>
            <person name="Meyerdierks A."/>
            <person name="Storesund J.E."/>
            <person name="Kallscheuer N."/>
            <person name="Luecker S."/>
            <person name="Lage O.M."/>
            <person name="Pohl T."/>
            <person name="Merkel B.J."/>
            <person name="Hornburger P."/>
            <person name="Mueller R.-W."/>
            <person name="Bruemmer F."/>
            <person name="Labrenz M."/>
            <person name="Spormann A.M."/>
            <person name="Op Den Camp H."/>
            <person name="Overmann J."/>
            <person name="Amann R."/>
            <person name="Jetten M.S.M."/>
            <person name="Mascher T."/>
            <person name="Medema M.H."/>
            <person name="Devos D.P."/>
            <person name="Kaster A.-K."/>
            <person name="Ovreas L."/>
            <person name="Rohde M."/>
            <person name="Galperin M.Y."/>
            <person name="Jogler C."/>
        </authorList>
    </citation>
    <scope>NUCLEOTIDE SEQUENCE [LARGE SCALE GENOMIC DNA]</scope>
    <source>
        <strain evidence="1 2">Pla52o</strain>
    </source>
</reference>
<dbReference type="AlphaFoldDB" id="A0A5C6C650"/>
<evidence type="ECO:0000313" key="1">
    <source>
        <dbReference type="EMBL" id="TWU20120.1"/>
    </source>
</evidence>
<organism evidence="1 2">
    <name type="scientific">Novipirellula galeiformis</name>
    <dbReference type="NCBI Taxonomy" id="2528004"/>
    <lineage>
        <taxon>Bacteria</taxon>
        <taxon>Pseudomonadati</taxon>
        <taxon>Planctomycetota</taxon>
        <taxon>Planctomycetia</taxon>
        <taxon>Pirellulales</taxon>
        <taxon>Pirellulaceae</taxon>
        <taxon>Novipirellula</taxon>
    </lineage>
</organism>
<gene>
    <name evidence="1" type="ORF">Pla52o_46340</name>
</gene>
<dbReference type="RefSeq" id="WP_231612537.1">
    <property type="nucleotide sequence ID" value="NZ_SJPT01000009.1"/>
</dbReference>
<protein>
    <submittedName>
        <fullName evidence="1">Uncharacterized protein</fullName>
    </submittedName>
</protein>
<comment type="caution">
    <text evidence="1">The sequence shown here is derived from an EMBL/GenBank/DDBJ whole genome shotgun (WGS) entry which is preliminary data.</text>
</comment>
<proteinExistence type="predicted"/>
<sequence>MEGYAKDVELQMRHFFDSLSEKDRRRYAAVEAAKLGHGGVTYLAGLFGCHPDTIRQGRADVENLPADAAESRIRKRGAVAAMLAAQNQGSSMPFAMNFKPKLQDRR</sequence>